<dbReference type="UniPathway" id="UPA00251">
    <property type="reaction ID" value="UER00324"/>
</dbReference>
<feature type="region of interest" description="Disordered" evidence="12">
    <location>
        <begin position="1"/>
        <end position="23"/>
    </location>
</feature>
<feature type="domain" description="Amine oxidase" evidence="13">
    <location>
        <begin position="35"/>
        <end position="532"/>
    </location>
</feature>
<evidence type="ECO:0000256" key="9">
    <source>
        <dbReference type="ARBA" id="ARBA00023244"/>
    </source>
</evidence>
<keyword evidence="7 11" id="KW-0560">Oxidoreductase</keyword>
<keyword evidence="5 11" id="KW-0285">Flavoprotein</keyword>
<evidence type="ECO:0000256" key="5">
    <source>
        <dbReference type="ARBA" id="ARBA00022630"/>
    </source>
</evidence>
<gene>
    <name evidence="14" type="ORF">CDD81_3052</name>
</gene>
<dbReference type="NCBIfam" id="TIGR00562">
    <property type="entry name" value="proto_IX_ox"/>
    <property type="match status" value="1"/>
</dbReference>
<accession>A0A2C5YI34</accession>
<keyword evidence="15" id="KW-1185">Reference proteome</keyword>
<evidence type="ECO:0000313" key="14">
    <source>
        <dbReference type="EMBL" id="PHH67283.1"/>
    </source>
</evidence>
<comment type="subcellular location">
    <subcellularLocation>
        <location evidence="11">Mitochondrion inner membrane</location>
    </subcellularLocation>
</comment>
<organism evidence="14 15">
    <name type="scientific">Ophiocordyceps australis</name>
    <dbReference type="NCBI Taxonomy" id="1399860"/>
    <lineage>
        <taxon>Eukaryota</taxon>
        <taxon>Fungi</taxon>
        <taxon>Dikarya</taxon>
        <taxon>Ascomycota</taxon>
        <taxon>Pezizomycotina</taxon>
        <taxon>Sordariomycetes</taxon>
        <taxon>Hypocreomycetidae</taxon>
        <taxon>Hypocreales</taxon>
        <taxon>Ophiocordycipitaceae</taxon>
        <taxon>Ophiocordyceps</taxon>
    </lineage>
</organism>
<comment type="pathway">
    <text evidence="2 11">Porphyrin-containing compound metabolism; protoporphyrin-IX biosynthesis; protoporphyrin-IX from protoporphyrinogen-IX: step 1/1.</text>
</comment>
<evidence type="ECO:0000256" key="6">
    <source>
        <dbReference type="ARBA" id="ARBA00022827"/>
    </source>
</evidence>
<evidence type="ECO:0000256" key="12">
    <source>
        <dbReference type="SAM" id="MobiDB-lite"/>
    </source>
</evidence>
<dbReference type="InterPro" id="IPR004572">
    <property type="entry name" value="Protoporphyrinogen_oxidase"/>
</dbReference>
<dbReference type="OrthoDB" id="438553at2759"/>
<dbReference type="Gene3D" id="3.50.50.60">
    <property type="entry name" value="FAD/NAD(P)-binding domain"/>
    <property type="match status" value="1"/>
</dbReference>
<evidence type="ECO:0000256" key="1">
    <source>
        <dbReference type="ARBA" id="ARBA00002600"/>
    </source>
</evidence>
<evidence type="ECO:0000256" key="3">
    <source>
        <dbReference type="ARBA" id="ARBA00010551"/>
    </source>
</evidence>
<keyword evidence="8 11" id="KW-0350">Heme biosynthesis</keyword>
<comment type="caution">
    <text evidence="14">The sequence shown here is derived from an EMBL/GenBank/DDBJ whole genome shotgun (WGS) entry which is preliminary data.</text>
</comment>
<dbReference type="SUPFAM" id="SSF54373">
    <property type="entry name" value="FAD-linked reductases, C-terminal domain"/>
    <property type="match status" value="1"/>
</dbReference>
<proteinExistence type="inferred from homology"/>
<dbReference type="InterPro" id="IPR050464">
    <property type="entry name" value="Zeta_carotene_desat/Oxidored"/>
</dbReference>
<evidence type="ECO:0000313" key="15">
    <source>
        <dbReference type="Proteomes" id="UP000226192"/>
    </source>
</evidence>
<dbReference type="Pfam" id="PF01593">
    <property type="entry name" value="Amino_oxidase"/>
    <property type="match status" value="1"/>
</dbReference>
<dbReference type="GO" id="GO:0006782">
    <property type="term" value="P:protoporphyrinogen IX biosynthetic process"/>
    <property type="evidence" value="ECO:0007669"/>
    <property type="project" value="UniProtKB-UniRule"/>
</dbReference>
<dbReference type="InterPro" id="IPR036188">
    <property type="entry name" value="FAD/NAD-bd_sf"/>
</dbReference>
<dbReference type="PANTHER" id="PTHR42923:SF3">
    <property type="entry name" value="PROTOPORPHYRINOGEN OXIDASE"/>
    <property type="match status" value="1"/>
</dbReference>
<dbReference type="EMBL" id="NJET01000002">
    <property type="protein sequence ID" value="PHH67283.1"/>
    <property type="molecule type" value="Genomic_DNA"/>
</dbReference>
<dbReference type="Proteomes" id="UP000226192">
    <property type="component" value="Unassembled WGS sequence"/>
</dbReference>
<dbReference type="GO" id="GO:0005743">
    <property type="term" value="C:mitochondrial inner membrane"/>
    <property type="evidence" value="ECO:0007669"/>
    <property type="project" value="UniProtKB-SubCell"/>
</dbReference>
<evidence type="ECO:0000256" key="11">
    <source>
        <dbReference type="RuleBase" id="RU367069"/>
    </source>
</evidence>
<reference evidence="14 15" key="1">
    <citation type="submission" date="2017-06" db="EMBL/GenBank/DDBJ databases">
        <title>Ant-infecting Ophiocordyceps genomes reveal a high diversity of potential behavioral manipulation genes and a possible major role for enterotoxins.</title>
        <authorList>
            <person name="De Bekker C."/>
            <person name="Evans H.C."/>
            <person name="Brachmann A."/>
            <person name="Hughes D.P."/>
        </authorList>
    </citation>
    <scope>NUCLEOTIDE SEQUENCE [LARGE SCALE GENOMIC DNA]</scope>
    <source>
        <strain evidence="14 15">Map64</strain>
    </source>
</reference>
<evidence type="ECO:0000256" key="7">
    <source>
        <dbReference type="ARBA" id="ARBA00023002"/>
    </source>
</evidence>
<evidence type="ECO:0000259" key="13">
    <source>
        <dbReference type="Pfam" id="PF01593"/>
    </source>
</evidence>
<name>A0A2C5YI34_9HYPO</name>
<evidence type="ECO:0000256" key="10">
    <source>
        <dbReference type="ARBA" id="ARBA00047554"/>
    </source>
</evidence>
<keyword evidence="9 11" id="KW-0627">Porphyrin biosynthesis</keyword>
<dbReference type="AlphaFoldDB" id="A0A2C5YI34"/>
<comment type="function">
    <text evidence="1 11">Catalyzes the 6-electron oxidation of protoporphyrinogen-IX to form protoporphyrin-IX.</text>
</comment>
<comment type="cofactor">
    <cofactor evidence="11">
        <name>FAD</name>
        <dbReference type="ChEBI" id="CHEBI:57692"/>
    </cofactor>
    <text evidence="11">Binds 1 FAD per subunit.</text>
</comment>
<dbReference type="EC" id="1.3.3.4" evidence="4 11"/>
<comment type="similarity">
    <text evidence="3 11">Belongs to the protoporphyrinogen/coproporphyrinogen oxidase family. Protoporphyrinogen oxidase subfamily.</text>
</comment>
<protein>
    <recommendedName>
        <fullName evidence="4 11">Protoporphyrinogen oxidase</fullName>
        <ecNumber evidence="4 11">1.3.3.4</ecNumber>
    </recommendedName>
</protein>
<evidence type="ECO:0000256" key="2">
    <source>
        <dbReference type="ARBA" id="ARBA00005073"/>
    </source>
</evidence>
<dbReference type="InterPro" id="IPR002937">
    <property type="entry name" value="Amino_oxidase"/>
</dbReference>
<evidence type="ECO:0000256" key="8">
    <source>
        <dbReference type="ARBA" id="ARBA00023133"/>
    </source>
</evidence>
<dbReference type="GO" id="GO:0004729">
    <property type="term" value="F:oxygen-dependent protoporphyrinogen oxidase activity"/>
    <property type="evidence" value="ECO:0007669"/>
    <property type="project" value="UniProtKB-UniRule"/>
</dbReference>
<sequence length="569" mass="60836">MALRLGQRARQATSGARHYGTDSSGPHVGIIGGGLTGLTTAYYLAKRLPRTTRLTVYEASDRLGGWLQTERVEGSGMGLEVGRELEGARIAFERGPRTLTSLRETTWRLDDLVLWDVAHGVGLEVVSPADQARHVCYGDKLVKLPDAQGGYGRLAHPLFLGLAGAALHYGLGRLLHGRPRMPADDVSIAAWLRQLTGSDAVADRLASAMVHGIYGGDVDRLSARWVLEGAFVSTYMGRPPPGCCFMPAHEADLLADLAPLPHVARLASRPHASLLHFGAAGIEALPQALARALHAHPNVQVRTGCRVDAIRRHESQQHLTLSLAGAKGQRQSQHHHRVVAALDAASLLRASATELPSLAAAPSVSIMTVNLWYPQPQLNPRGFGYLIPRCQEPTNPERALGVFFDSDVGLAGPAVGEPPATKLFVLLGGHYYGGDESRGQVQPPSAPQAVAQAKAVLERHLAIPRHTPCFAMARPAWNCIPQHTLGHGQRMRTAHHELHAAFGGRLTVAGGSYSRIGVMGALRAGYDAARRITDSAAATGLERFVDPDPLANIVAVPKSKLAPVRALKP</sequence>
<comment type="catalytic activity">
    <reaction evidence="10 11">
        <text>protoporphyrinogen IX + 3 O2 = protoporphyrin IX + 3 H2O2</text>
        <dbReference type="Rhea" id="RHEA:25576"/>
        <dbReference type="ChEBI" id="CHEBI:15379"/>
        <dbReference type="ChEBI" id="CHEBI:16240"/>
        <dbReference type="ChEBI" id="CHEBI:57306"/>
        <dbReference type="ChEBI" id="CHEBI:57307"/>
        <dbReference type="EC" id="1.3.3.4"/>
    </reaction>
</comment>
<keyword evidence="6 11" id="KW-0274">FAD</keyword>
<dbReference type="SUPFAM" id="SSF51905">
    <property type="entry name" value="FAD/NAD(P)-binding domain"/>
    <property type="match status" value="1"/>
</dbReference>
<dbReference type="PANTHER" id="PTHR42923">
    <property type="entry name" value="PROTOPORPHYRINOGEN OXIDASE"/>
    <property type="match status" value="1"/>
</dbReference>
<dbReference type="STRING" id="1399860.A0A2C5YI34"/>
<evidence type="ECO:0000256" key="4">
    <source>
        <dbReference type="ARBA" id="ARBA00012867"/>
    </source>
</evidence>